<protein>
    <submittedName>
        <fullName evidence="1">Uncharacterized protein</fullName>
    </submittedName>
</protein>
<proteinExistence type="predicted"/>
<dbReference type="Proteomes" id="UP000230859">
    <property type="component" value="Unassembled WGS sequence"/>
</dbReference>
<dbReference type="EMBL" id="PCVY01000043">
    <property type="protein sequence ID" value="PIQ86496.1"/>
    <property type="molecule type" value="Genomic_DNA"/>
</dbReference>
<dbReference type="AlphaFoldDB" id="A0A2H0LQ69"/>
<organism evidence="1 2">
    <name type="scientific">Candidatus Abzuiibacterium crystallinum</name>
    <dbReference type="NCBI Taxonomy" id="1974748"/>
    <lineage>
        <taxon>Bacteria</taxon>
        <taxon>Pseudomonadati</taxon>
        <taxon>Candidatus Omnitrophota</taxon>
        <taxon>Candidatus Abzuiibacterium</taxon>
    </lineage>
</organism>
<comment type="caution">
    <text evidence="1">The sequence shown here is derived from an EMBL/GenBank/DDBJ whole genome shotgun (WGS) entry which is preliminary data.</text>
</comment>
<reference evidence="1 2" key="1">
    <citation type="submission" date="2017-09" db="EMBL/GenBank/DDBJ databases">
        <title>Depth-based differentiation of microbial function through sediment-hosted aquifers and enrichment of novel symbionts in the deep terrestrial subsurface.</title>
        <authorList>
            <person name="Probst A.J."/>
            <person name="Ladd B."/>
            <person name="Jarett J.K."/>
            <person name="Geller-Mcgrath D.E."/>
            <person name="Sieber C.M."/>
            <person name="Emerson J.B."/>
            <person name="Anantharaman K."/>
            <person name="Thomas B.C."/>
            <person name="Malmstrom R."/>
            <person name="Stieglmeier M."/>
            <person name="Klingl A."/>
            <person name="Woyke T."/>
            <person name="Ryan C.M."/>
            <person name="Banfield J.F."/>
        </authorList>
    </citation>
    <scope>NUCLEOTIDE SEQUENCE [LARGE SCALE GENOMIC DNA]</scope>
    <source>
        <strain evidence="1">CG11_big_fil_rev_8_21_14_0_20_45_26</strain>
    </source>
</reference>
<evidence type="ECO:0000313" key="2">
    <source>
        <dbReference type="Proteomes" id="UP000230859"/>
    </source>
</evidence>
<evidence type="ECO:0000313" key="1">
    <source>
        <dbReference type="EMBL" id="PIQ86496.1"/>
    </source>
</evidence>
<accession>A0A2H0LQ69</accession>
<gene>
    <name evidence="1" type="ORF">COV74_04785</name>
</gene>
<name>A0A2H0LQ69_9BACT</name>
<sequence>MVEQPCGGVNIEYSVYNPTSVPQLLPEIRVDGFRLDPDVKNLKRLVTNDYGNLVKADETKTKWSDGYYPDSYAPVLVGVDSKIAVGVAFLYPYLEYQHSTYNELYQDVSGGAQNGTYRFRFRLFREEGYPGTEQPLKMIPPNQTWSYTVTVRLSKPRNWITTLHAYRDYFQNLYHDANGEAKPKDLRPIRGKTLADSNYFSNNPRGYSPILHIHDRGWYEFVTSFINESKELGYARTMLWQPSGLYRNVVNNYPSQFMDFDTLQEETADAFFDFPQNQIELGFWAGRSAQVPDRQYCNQNDPAQCQWDPPGIHNADYHNPDDMAFLHHQLELARDRWASLIGLDMFGRMKTSDRYYWVKEMRQFMPNVTFAHEGSGPDMTAGMFANFYNENINGRPPLEAPDMLSNYLNPGSEIWAYYWSSEQIDYQKVQNLTHWGYTVLLSGSIVGRTDVTHLDLTPVACLDGLDNDNDGLIDFPKDPGCKSEMDNTESLTAVTLF</sequence>